<dbReference type="OrthoDB" id="9814612at2"/>
<dbReference type="InterPro" id="IPR001296">
    <property type="entry name" value="Glyco_trans_1"/>
</dbReference>
<evidence type="ECO:0000259" key="2">
    <source>
        <dbReference type="Pfam" id="PF13439"/>
    </source>
</evidence>
<dbReference type="Pfam" id="PF00534">
    <property type="entry name" value="Glycos_transf_1"/>
    <property type="match status" value="1"/>
</dbReference>
<dbReference type="AlphaFoldDB" id="A0A494XVY5"/>
<dbReference type="Proteomes" id="UP000282076">
    <property type="component" value="Unassembled WGS sequence"/>
</dbReference>
<dbReference type="Gene3D" id="3.40.50.2000">
    <property type="entry name" value="Glycogen Phosphorylase B"/>
    <property type="match status" value="2"/>
</dbReference>
<reference evidence="3 4" key="1">
    <citation type="submission" date="2018-10" db="EMBL/GenBank/DDBJ databases">
        <title>Cohnella sp. M2MS4P-1, whole genome shotgun sequence.</title>
        <authorList>
            <person name="Tuo L."/>
        </authorList>
    </citation>
    <scope>NUCLEOTIDE SEQUENCE [LARGE SCALE GENOMIC DNA]</scope>
    <source>
        <strain evidence="3 4">M2MS4P-1</strain>
    </source>
</reference>
<feature type="domain" description="Glycosyl transferase family 1" evidence="1">
    <location>
        <begin position="178"/>
        <end position="335"/>
    </location>
</feature>
<proteinExistence type="predicted"/>
<protein>
    <submittedName>
        <fullName evidence="3">Glycosyltransferase</fullName>
    </submittedName>
</protein>
<comment type="caution">
    <text evidence="3">The sequence shown here is derived from an EMBL/GenBank/DDBJ whole genome shotgun (WGS) entry which is preliminary data.</text>
</comment>
<evidence type="ECO:0000259" key="1">
    <source>
        <dbReference type="Pfam" id="PF00534"/>
    </source>
</evidence>
<sequence length="376" mass="42965">MVNGKTNVLFVTHADKKGGAEQSLIHLINYLDTSRYRIYLLCPAGASYLPEIRTEYEHFPLRLNSIKEKFGFGYWETVLRIKAFVKQKRIEIVHANGWRAPWYVAPLKYLAKCKLVWHHRDYTHLRMFNYVLPRFFDRVICISNFVADSLRGGNKTIIYNGIDPESTSAPKTRSFMEDDTLVIGTFGRIVEWKRYDLVIEAVKKMADDKRYNWKLLIVGDASVDGSDNYYEDLVSKVAKYGLEENVVFYGYSNKPIDVMQTCDLTINFSLNEPFGRVIIESLLAQTPVIVSNSGGAPEIVRETRGGIIVKDGDVNALYLAIRRIYERAENHEELALRGYVSVMKEFNMKAIARKVESTYGLLTERGLSPEAAGVRG</sequence>
<dbReference type="Pfam" id="PF13439">
    <property type="entry name" value="Glyco_transf_4"/>
    <property type="match status" value="1"/>
</dbReference>
<dbReference type="PANTHER" id="PTHR12526">
    <property type="entry name" value="GLYCOSYLTRANSFERASE"/>
    <property type="match status" value="1"/>
</dbReference>
<gene>
    <name evidence="3" type="ORF">D7Z26_10620</name>
</gene>
<dbReference type="EMBL" id="RBZM01000005">
    <property type="protein sequence ID" value="RKP53844.1"/>
    <property type="molecule type" value="Genomic_DNA"/>
</dbReference>
<evidence type="ECO:0000313" key="4">
    <source>
        <dbReference type="Proteomes" id="UP000282076"/>
    </source>
</evidence>
<organism evidence="3 4">
    <name type="scientific">Cohnella endophytica</name>
    <dbReference type="NCBI Taxonomy" id="2419778"/>
    <lineage>
        <taxon>Bacteria</taxon>
        <taxon>Bacillati</taxon>
        <taxon>Bacillota</taxon>
        <taxon>Bacilli</taxon>
        <taxon>Bacillales</taxon>
        <taxon>Paenibacillaceae</taxon>
        <taxon>Cohnella</taxon>
    </lineage>
</organism>
<dbReference type="InterPro" id="IPR028098">
    <property type="entry name" value="Glyco_trans_4-like_N"/>
</dbReference>
<feature type="domain" description="Glycosyltransferase subfamily 4-like N-terminal" evidence="2">
    <location>
        <begin position="18"/>
        <end position="165"/>
    </location>
</feature>
<dbReference type="RefSeq" id="WP_120976675.1">
    <property type="nucleotide sequence ID" value="NZ_RBZM01000005.1"/>
</dbReference>
<name>A0A494XVY5_9BACL</name>
<dbReference type="GO" id="GO:0016757">
    <property type="term" value="F:glycosyltransferase activity"/>
    <property type="evidence" value="ECO:0007669"/>
    <property type="project" value="InterPro"/>
</dbReference>
<dbReference type="CDD" id="cd03811">
    <property type="entry name" value="GT4_GT28_WabH-like"/>
    <property type="match status" value="1"/>
</dbReference>
<evidence type="ECO:0000313" key="3">
    <source>
        <dbReference type="EMBL" id="RKP53844.1"/>
    </source>
</evidence>
<accession>A0A494XVY5</accession>
<keyword evidence="4" id="KW-1185">Reference proteome</keyword>
<dbReference type="SUPFAM" id="SSF53756">
    <property type="entry name" value="UDP-Glycosyltransferase/glycogen phosphorylase"/>
    <property type="match status" value="1"/>
</dbReference>
<keyword evidence="3" id="KW-0808">Transferase</keyword>